<dbReference type="AlphaFoldDB" id="A0A9P5WZE8"/>
<evidence type="ECO:0000313" key="3">
    <source>
        <dbReference type="Proteomes" id="UP000807342"/>
    </source>
</evidence>
<sequence>MTGKEDRRSGGDHSSIREPRMSSHGGGPMDTMPDMGLPSAHHTLLSSIAAQSIPIPTNAPWMGQPTGFHSQYQLYMPQAAYMYHPQYPYTPPPLPAFQQQQLTMQQQQQLPQPPQMQQLP</sequence>
<protein>
    <submittedName>
        <fullName evidence="2">Uncharacterized protein</fullName>
    </submittedName>
</protein>
<dbReference type="EMBL" id="MU152838">
    <property type="protein sequence ID" value="KAF9440116.1"/>
    <property type="molecule type" value="Genomic_DNA"/>
</dbReference>
<reference evidence="2" key="1">
    <citation type="submission" date="2020-11" db="EMBL/GenBank/DDBJ databases">
        <authorList>
            <consortium name="DOE Joint Genome Institute"/>
            <person name="Ahrendt S."/>
            <person name="Riley R."/>
            <person name="Andreopoulos W."/>
            <person name="Labutti K."/>
            <person name="Pangilinan J."/>
            <person name="Ruiz-Duenas F.J."/>
            <person name="Barrasa J.M."/>
            <person name="Sanchez-Garcia M."/>
            <person name="Camarero S."/>
            <person name="Miyauchi S."/>
            <person name="Serrano A."/>
            <person name="Linde D."/>
            <person name="Babiker R."/>
            <person name="Drula E."/>
            <person name="Ayuso-Fernandez I."/>
            <person name="Pacheco R."/>
            <person name="Padilla G."/>
            <person name="Ferreira P."/>
            <person name="Barriuso J."/>
            <person name="Kellner H."/>
            <person name="Castanera R."/>
            <person name="Alfaro M."/>
            <person name="Ramirez L."/>
            <person name="Pisabarro A.G."/>
            <person name="Kuo A."/>
            <person name="Tritt A."/>
            <person name="Lipzen A."/>
            <person name="He G."/>
            <person name="Yan M."/>
            <person name="Ng V."/>
            <person name="Cullen D."/>
            <person name="Martin F."/>
            <person name="Rosso M.-N."/>
            <person name="Henrissat B."/>
            <person name="Hibbett D."/>
            <person name="Martinez A.T."/>
            <person name="Grigoriev I.V."/>
        </authorList>
    </citation>
    <scope>NUCLEOTIDE SEQUENCE</scope>
    <source>
        <strain evidence="2">MF-IS2</strain>
    </source>
</reference>
<feature type="region of interest" description="Disordered" evidence="1">
    <location>
        <begin position="1"/>
        <end position="43"/>
    </location>
</feature>
<proteinExistence type="predicted"/>
<evidence type="ECO:0000256" key="1">
    <source>
        <dbReference type="SAM" id="MobiDB-lite"/>
    </source>
</evidence>
<organism evidence="2 3">
    <name type="scientific">Macrolepiota fuliginosa MF-IS2</name>
    <dbReference type="NCBI Taxonomy" id="1400762"/>
    <lineage>
        <taxon>Eukaryota</taxon>
        <taxon>Fungi</taxon>
        <taxon>Dikarya</taxon>
        <taxon>Basidiomycota</taxon>
        <taxon>Agaricomycotina</taxon>
        <taxon>Agaricomycetes</taxon>
        <taxon>Agaricomycetidae</taxon>
        <taxon>Agaricales</taxon>
        <taxon>Agaricineae</taxon>
        <taxon>Agaricaceae</taxon>
        <taxon>Macrolepiota</taxon>
    </lineage>
</organism>
<feature type="region of interest" description="Disordered" evidence="1">
    <location>
        <begin position="92"/>
        <end position="120"/>
    </location>
</feature>
<comment type="caution">
    <text evidence="2">The sequence shown here is derived from an EMBL/GenBank/DDBJ whole genome shotgun (WGS) entry which is preliminary data.</text>
</comment>
<keyword evidence="3" id="KW-1185">Reference proteome</keyword>
<dbReference type="Proteomes" id="UP000807342">
    <property type="component" value="Unassembled WGS sequence"/>
</dbReference>
<name>A0A9P5WZE8_9AGAR</name>
<feature type="compositionally biased region" description="Basic and acidic residues" evidence="1">
    <location>
        <begin position="1"/>
        <end position="21"/>
    </location>
</feature>
<accession>A0A9P5WZE8</accession>
<gene>
    <name evidence="2" type="ORF">P691DRAFT_768243</name>
</gene>
<feature type="compositionally biased region" description="Low complexity" evidence="1">
    <location>
        <begin position="96"/>
        <end position="120"/>
    </location>
</feature>
<evidence type="ECO:0000313" key="2">
    <source>
        <dbReference type="EMBL" id="KAF9440116.1"/>
    </source>
</evidence>